<sequence>MTAEYVVRSGHDYIMTVDREASTWVPKLWTKCQHCAQRMNRTTAHELHRGKPGLEVRRIVRREGS</sequence>
<comment type="caution">
    <text evidence="1">The sequence shown here is derived from an EMBL/GenBank/DDBJ whole genome shotgun (WGS) entry which is preliminary data.</text>
</comment>
<dbReference type="EMBL" id="JACDQQ010001244">
    <property type="protein sequence ID" value="MBA0085865.1"/>
    <property type="molecule type" value="Genomic_DNA"/>
</dbReference>
<reference evidence="1" key="1">
    <citation type="submission" date="2020-06" db="EMBL/GenBank/DDBJ databases">
        <title>Legume-microbial interactions unlock mineral nutrients during tropical forest succession.</title>
        <authorList>
            <person name="Epihov D.Z."/>
        </authorList>
    </citation>
    <scope>NUCLEOTIDE SEQUENCE [LARGE SCALE GENOMIC DNA]</scope>
    <source>
        <strain evidence="1">Pan2503</strain>
    </source>
</reference>
<dbReference type="Proteomes" id="UP000567293">
    <property type="component" value="Unassembled WGS sequence"/>
</dbReference>
<dbReference type="AlphaFoldDB" id="A0A7V8NR03"/>
<keyword evidence="2" id="KW-1185">Reference proteome</keyword>
<evidence type="ECO:0000313" key="2">
    <source>
        <dbReference type="Proteomes" id="UP000567293"/>
    </source>
</evidence>
<accession>A0A7V8NR03</accession>
<evidence type="ECO:0000313" key="1">
    <source>
        <dbReference type="EMBL" id="MBA0085865.1"/>
    </source>
</evidence>
<proteinExistence type="predicted"/>
<name>A0A7V8NR03_9BACT</name>
<organism evidence="1 2">
    <name type="scientific">Candidatus Acidiferrum panamense</name>
    <dbReference type="NCBI Taxonomy" id="2741543"/>
    <lineage>
        <taxon>Bacteria</taxon>
        <taxon>Pseudomonadati</taxon>
        <taxon>Acidobacteriota</taxon>
        <taxon>Terriglobia</taxon>
        <taxon>Candidatus Acidiferrales</taxon>
        <taxon>Candidatus Acidiferrum</taxon>
    </lineage>
</organism>
<gene>
    <name evidence="1" type="ORF">HRJ53_12780</name>
</gene>
<protein>
    <submittedName>
        <fullName evidence="1">Uncharacterized protein</fullName>
    </submittedName>
</protein>